<name>A0A6A5YU56_9PLEO</name>
<evidence type="ECO:0000256" key="1">
    <source>
        <dbReference type="SAM" id="MobiDB-lite"/>
    </source>
</evidence>
<feature type="domain" description="RNase III" evidence="2">
    <location>
        <begin position="102"/>
        <end position="229"/>
    </location>
</feature>
<evidence type="ECO:0000259" key="2">
    <source>
        <dbReference type="PROSITE" id="PS50142"/>
    </source>
</evidence>
<accession>A0A6A5YU56</accession>
<gene>
    <name evidence="3" type="ORF">BDV96DRAFT_604058</name>
</gene>
<feature type="region of interest" description="Disordered" evidence="1">
    <location>
        <begin position="250"/>
        <end position="301"/>
    </location>
</feature>
<feature type="region of interest" description="Disordered" evidence="1">
    <location>
        <begin position="1"/>
        <end position="27"/>
    </location>
</feature>
<dbReference type="GO" id="GO:0006396">
    <property type="term" value="P:RNA processing"/>
    <property type="evidence" value="ECO:0007669"/>
    <property type="project" value="InterPro"/>
</dbReference>
<feature type="compositionally biased region" description="Polar residues" evidence="1">
    <location>
        <begin position="267"/>
        <end position="276"/>
    </location>
</feature>
<dbReference type="AlphaFoldDB" id="A0A6A5YU56"/>
<organism evidence="3 4">
    <name type="scientific">Lophiotrema nucula</name>
    <dbReference type="NCBI Taxonomy" id="690887"/>
    <lineage>
        <taxon>Eukaryota</taxon>
        <taxon>Fungi</taxon>
        <taxon>Dikarya</taxon>
        <taxon>Ascomycota</taxon>
        <taxon>Pezizomycotina</taxon>
        <taxon>Dothideomycetes</taxon>
        <taxon>Pleosporomycetidae</taxon>
        <taxon>Pleosporales</taxon>
        <taxon>Lophiotremataceae</taxon>
        <taxon>Lophiotrema</taxon>
    </lineage>
</organism>
<evidence type="ECO:0000313" key="4">
    <source>
        <dbReference type="Proteomes" id="UP000799770"/>
    </source>
</evidence>
<dbReference type="InterPro" id="IPR000999">
    <property type="entry name" value="RNase_III_dom"/>
</dbReference>
<keyword evidence="4" id="KW-1185">Reference proteome</keyword>
<feature type="compositionally biased region" description="Basic residues" evidence="1">
    <location>
        <begin position="1"/>
        <end position="12"/>
    </location>
</feature>
<feature type="compositionally biased region" description="Basic and acidic residues" evidence="1">
    <location>
        <begin position="282"/>
        <end position="293"/>
    </location>
</feature>
<evidence type="ECO:0000313" key="3">
    <source>
        <dbReference type="EMBL" id="KAF2110493.1"/>
    </source>
</evidence>
<reference evidence="3" key="1">
    <citation type="journal article" date="2020" name="Stud. Mycol.">
        <title>101 Dothideomycetes genomes: a test case for predicting lifestyles and emergence of pathogens.</title>
        <authorList>
            <person name="Haridas S."/>
            <person name="Albert R."/>
            <person name="Binder M."/>
            <person name="Bloem J."/>
            <person name="Labutti K."/>
            <person name="Salamov A."/>
            <person name="Andreopoulos B."/>
            <person name="Baker S."/>
            <person name="Barry K."/>
            <person name="Bills G."/>
            <person name="Bluhm B."/>
            <person name="Cannon C."/>
            <person name="Castanera R."/>
            <person name="Culley D."/>
            <person name="Daum C."/>
            <person name="Ezra D."/>
            <person name="Gonzalez J."/>
            <person name="Henrissat B."/>
            <person name="Kuo A."/>
            <person name="Liang C."/>
            <person name="Lipzen A."/>
            <person name="Lutzoni F."/>
            <person name="Magnuson J."/>
            <person name="Mondo S."/>
            <person name="Nolan M."/>
            <person name="Ohm R."/>
            <person name="Pangilinan J."/>
            <person name="Park H.-J."/>
            <person name="Ramirez L."/>
            <person name="Alfaro M."/>
            <person name="Sun H."/>
            <person name="Tritt A."/>
            <person name="Yoshinaga Y."/>
            <person name="Zwiers L.-H."/>
            <person name="Turgeon B."/>
            <person name="Goodwin S."/>
            <person name="Spatafora J."/>
            <person name="Crous P."/>
            <person name="Grigoriev I."/>
        </authorList>
    </citation>
    <scope>NUCLEOTIDE SEQUENCE</scope>
    <source>
        <strain evidence="3">CBS 627.86</strain>
    </source>
</reference>
<dbReference type="Gene3D" id="1.10.1520.10">
    <property type="entry name" value="Ribonuclease III domain"/>
    <property type="match status" value="1"/>
</dbReference>
<dbReference type="SMART" id="SM00535">
    <property type="entry name" value="RIBOc"/>
    <property type="match status" value="1"/>
</dbReference>
<dbReference type="Pfam" id="PF14622">
    <property type="entry name" value="Ribonucleas_3_3"/>
    <property type="match status" value="1"/>
</dbReference>
<proteinExistence type="predicted"/>
<dbReference type="GO" id="GO:0004525">
    <property type="term" value="F:ribonuclease III activity"/>
    <property type="evidence" value="ECO:0007669"/>
    <property type="project" value="InterPro"/>
</dbReference>
<dbReference type="Proteomes" id="UP000799770">
    <property type="component" value="Unassembled WGS sequence"/>
</dbReference>
<dbReference type="PROSITE" id="PS50142">
    <property type="entry name" value="RNASE_3_2"/>
    <property type="match status" value="1"/>
</dbReference>
<dbReference type="SUPFAM" id="SSF69065">
    <property type="entry name" value="RNase III domain-like"/>
    <property type="match status" value="1"/>
</dbReference>
<sequence>MSSKRLKKRVARLARQAKSPPIHSRGSPTEIQKLWHQFKIRTERFKVWISGKQLQHFGPTCRVLELFARRDKIFLALAERRLRWHLPAPKHHHNVLDAAANVVKVEDSISYRFKNRMLCIEALKMSGSESPLYFEGTIHPVLNNNRLALLGDRALSMVVCDLWYRTGGLTRDYSIMEQDVVTRANLALRGRKIGVHEAILGHAGLSNAKPNMIAETFEAILGAVYLDSGSTLTNVSKVVKHVGLDKHPFLISPDSQSKQKEDVQAGMNGNNQQYRNRASAPEPERKRSDEPNIKRLATGSG</sequence>
<dbReference type="InterPro" id="IPR036389">
    <property type="entry name" value="RNase_III_sf"/>
</dbReference>
<dbReference type="EMBL" id="ML977338">
    <property type="protein sequence ID" value="KAF2110493.1"/>
    <property type="molecule type" value="Genomic_DNA"/>
</dbReference>
<dbReference type="OrthoDB" id="67027at2759"/>
<dbReference type="CDD" id="cd00593">
    <property type="entry name" value="RIBOc"/>
    <property type="match status" value="1"/>
</dbReference>
<protein>
    <submittedName>
        <fullName evidence="3">Ribonuclease III domain-containing protein</fullName>
    </submittedName>
</protein>